<dbReference type="InterPro" id="IPR045382">
    <property type="entry name" value="DUF6529"/>
</dbReference>
<reference evidence="1" key="1">
    <citation type="submission" date="2022-10" db="EMBL/GenBank/DDBJ databases">
        <authorList>
            <person name="Mo P."/>
        </authorList>
    </citation>
    <scope>NUCLEOTIDE SEQUENCE</scope>
    <source>
        <strain evidence="1">HUAS 13-4</strain>
    </source>
</reference>
<organism evidence="1 2">
    <name type="scientific">Streptomyces cynarae</name>
    <dbReference type="NCBI Taxonomy" id="2981134"/>
    <lineage>
        <taxon>Bacteria</taxon>
        <taxon>Bacillati</taxon>
        <taxon>Actinomycetota</taxon>
        <taxon>Actinomycetes</taxon>
        <taxon>Kitasatosporales</taxon>
        <taxon>Streptomycetaceae</taxon>
        <taxon>Streptomyces</taxon>
    </lineage>
</organism>
<protein>
    <submittedName>
        <fullName evidence="1">DUF6529 family protein</fullName>
    </submittedName>
</protein>
<dbReference type="EMBL" id="CP106793">
    <property type="protein sequence ID" value="UXY24804.1"/>
    <property type="molecule type" value="Genomic_DNA"/>
</dbReference>
<proteinExistence type="predicted"/>
<dbReference type="Pfam" id="PF20139">
    <property type="entry name" value="DUF6529"/>
    <property type="match status" value="1"/>
</dbReference>
<keyword evidence="2" id="KW-1185">Reference proteome</keyword>
<name>A0ABY6EDS6_9ACTN</name>
<evidence type="ECO:0000313" key="2">
    <source>
        <dbReference type="Proteomes" id="UP001061298"/>
    </source>
</evidence>
<sequence>MHSLAGCFLYGAFVAEVVVVRHRRWSGWALPLAGGRARHGDRPGLVPGGVLVPERPPGARPVGGRRRIGAVVGHYRQWSQLANPPPSRGAR</sequence>
<gene>
    <name evidence="1" type="ORF">N8I84_39345</name>
</gene>
<accession>A0ABY6EDS6</accession>
<evidence type="ECO:0000313" key="1">
    <source>
        <dbReference type="EMBL" id="UXY24804.1"/>
    </source>
</evidence>
<dbReference type="Proteomes" id="UP001061298">
    <property type="component" value="Chromosome"/>
</dbReference>